<dbReference type="Gene3D" id="3.90.1580.10">
    <property type="entry name" value="paralog of FGE (formylglycine-generating enzyme)"/>
    <property type="match status" value="1"/>
</dbReference>
<dbReference type="InterPro" id="IPR051043">
    <property type="entry name" value="Sulfatase_Mod_Factor_Kinase"/>
</dbReference>
<evidence type="ECO:0000259" key="2">
    <source>
        <dbReference type="Pfam" id="PF03781"/>
    </source>
</evidence>
<evidence type="ECO:0000313" key="3">
    <source>
        <dbReference type="EMBL" id="MFD2202053.1"/>
    </source>
</evidence>
<dbReference type="EMBL" id="JBHUIV010000016">
    <property type="protein sequence ID" value="MFD2202053.1"/>
    <property type="molecule type" value="Genomic_DNA"/>
</dbReference>
<dbReference type="InterPro" id="IPR005532">
    <property type="entry name" value="SUMF_dom"/>
</dbReference>
<dbReference type="Proteomes" id="UP001597414">
    <property type="component" value="Unassembled WGS sequence"/>
</dbReference>
<accession>A0ABW5BAS5</accession>
<reference evidence="4" key="1">
    <citation type="journal article" date="2019" name="Int. J. Syst. Evol. Microbiol.">
        <title>The Global Catalogue of Microorganisms (GCM) 10K type strain sequencing project: providing services to taxonomists for standard genome sequencing and annotation.</title>
        <authorList>
            <consortium name="The Broad Institute Genomics Platform"/>
            <consortium name="The Broad Institute Genome Sequencing Center for Infectious Disease"/>
            <person name="Wu L."/>
            <person name="Ma J."/>
        </authorList>
    </citation>
    <scope>NUCLEOTIDE SEQUENCE [LARGE SCALE GENOMIC DNA]</scope>
    <source>
        <strain evidence="4">KCTC 19812</strain>
    </source>
</reference>
<feature type="compositionally biased region" description="Polar residues" evidence="1">
    <location>
        <begin position="522"/>
        <end position="535"/>
    </location>
</feature>
<dbReference type="InterPro" id="IPR016187">
    <property type="entry name" value="CTDL_fold"/>
</dbReference>
<dbReference type="Pfam" id="PF03781">
    <property type="entry name" value="FGE-sulfatase"/>
    <property type="match status" value="1"/>
</dbReference>
<feature type="domain" description="Sulfatase-modifying factor enzyme-like" evidence="2">
    <location>
        <begin position="352"/>
        <end position="572"/>
    </location>
</feature>
<dbReference type="PANTHER" id="PTHR23150:SF19">
    <property type="entry name" value="FORMYLGLYCINE-GENERATING ENZYME"/>
    <property type="match status" value="1"/>
</dbReference>
<keyword evidence="4" id="KW-1185">Reference proteome</keyword>
<name>A0ABW5BAS5_9BACT</name>
<evidence type="ECO:0000313" key="4">
    <source>
        <dbReference type="Proteomes" id="UP001597414"/>
    </source>
</evidence>
<dbReference type="PANTHER" id="PTHR23150">
    <property type="entry name" value="SULFATASE MODIFYING FACTOR 1, 2"/>
    <property type="match status" value="1"/>
</dbReference>
<proteinExistence type="predicted"/>
<protein>
    <submittedName>
        <fullName evidence="3">SUMF1/EgtB/PvdO family nonheme iron enzyme</fullName>
    </submittedName>
</protein>
<comment type="caution">
    <text evidence="3">The sequence shown here is derived from an EMBL/GenBank/DDBJ whole genome shotgun (WGS) entry which is preliminary data.</text>
</comment>
<organism evidence="3 4">
    <name type="scientific">Shivajiella indica</name>
    <dbReference type="NCBI Taxonomy" id="872115"/>
    <lineage>
        <taxon>Bacteria</taxon>
        <taxon>Pseudomonadati</taxon>
        <taxon>Bacteroidota</taxon>
        <taxon>Cytophagia</taxon>
        <taxon>Cytophagales</taxon>
        <taxon>Cyclobacteriaceae</taxon>
        <taxon>Shivajiella</taxon>
    </lineage>
</organism>
<evidence type="ECO:0000256" key="1">
    <source>
        <dbReference type="SAM" id="MobiDB-lite"/>
    </source>
</evidence>
<gene>
    <name evidence="3" type="ORF">ACFSKV_10770</name>
</gene>
<dbReference type="RefSeq" id="WP_380802415.1">
    <property type="nucleotide sequence ID" value="NZ_JBHUIV010000016.1"/>
</dbReference>
<dbReference type="InterPro" id="IPR042095">
    <property type="entry name" value="SUMF_sf"/>
</dbReference>
<feature type="region of interest" description="Disordered" evidence="1">
    <location>
        <begin position="521"/>
        <end position="540"/>
    </location>
</feature>
<dbReference type="SUPFAM" id="SSF56436">
    <property type="entry name" value="C-type lectin-like"/>
    <property type="match status" value="1"/>
</dbReference>
<sequence>MTEQKALELLDLEPGATASEIRRAYQVIYNELQIRLTNAPTEHQKELYRKRLAAVEDAYIFFGGESEEDLSELPSMGPVEHLPEGKVQASKPQRVSESAALEILGLSKPFSKGRLLDAYKGKKEDFEKGLKVAPNNQIKTAFQKSLDDLENAFSLLETLVSSPPPKVETVKQSSPNKKASPLIWSIPVLIIIIAGIWFFTPKGEEQDEISQELRDEFIKAKSQADLLAEQQDWNQALEKYQEAYALLADTQVSDSIKSMEKRLALVASSTQKETEAKDWAATQKTNSTTGYLNFIKKYPSGTFTALAEQKIKELETDLRNKASVNTLKVPQETTAKTPNNIPLPNVLQELERNMVFIQGGIFTMGCTPEQSTDCDEDEKPTHRLTMDSFRLGKYEVTQSQWVSVMRSNPSKFKGCDNCPVENISWHDIQEFISNLNKITGKNYRLPSEAEWEYAARGGNQSQGNIYSGGNKLNDVAWNSGNSGNKTHQVGQKNPNELGLYDMSGNVHEWCNDWYEKKYYANSPEQNPKGPSNGSTRVRRGGSWDDVGYYNRVSDRFDVNPGNRVGTVGFRLAL</sequence>